<feature type="non-terminal residue" evidence="2">
    <location>
        <position position="1"/>
    </location>
</feature>
<feature type="compositionally biased region" description="Basic and acidic residues" evidence="1">
    <location>
        <begin position="35"/>
        <end position="49"/>
    </location>
</feature>
<name>A0A3B0XG73_9ZZZZ</name>
<dbReference type="EMBL" id="UOFH01000379">
    <property type="protein sequence ID" value="VAW67315.1"/>
    <property type="molecule type" value="Genomic_DNA"/>
</dbReference>
<reference evidence="2" key="1">
    <citation type="submission" date="2018-06" db="EMBL/GenBank/DDBJ databases">
        <authorList>
            <person name="Zhirakovskaya E."/>
        </authorList>
    </citation>
    <scope>NUCLEOTIDE SEQUENCE</scope>
</reference>
<protein>
    <submittedName>
        <fullName evidence="2">Uncharacterized protein</fullName>
    </submittedName>
</protein>
<sequence>NKSRSIIDNFFSPESKSRRNAGENDDISLMGSSGRYDEVRIGKAHKEEE</sequence>
<proteinExistence type="predicted"/>
<dbReference type="AlphaFoldDB" id="A0A3B0XG73"/>
<evidence type="ECO:0000256" key="1">
    <source>
        <dbReference type="SAM" id="MobiDB-lite"/>
    </source>
</evidence>
<feature type="region of interest" description="Disordered" evidence="1">
    <location>
        <begin position="1"/>
        <end position="49"/>
    </location>
</feature>
<organism evidence="2">
    <name type="scientific">hydrothermal vent metagenome</name>
    <dbReference type="NCBI Taxonomy" id="652676"/>
    <lineage>
        <taxon>unclassified sequences</taxon>
        <taxon>metagenomes</taxon>
        <taxon>ecological metagenomes</taxon>
    </lineage>
</organism>
<evidence type="ECO:0000313" key="2">
    <source>
        <dbReference type="EMBL" id="VAW67315.1"/>
    </source>
</evidence>
<accession>A0A3B0XG73</accession>
<gene>
    <name evidence="2" type="ORF">MNBD_GAMMA08-347</name>
</gene>